<keyword evidence="2" id="KW-0808">Transferase</keyword>
<feature type="domain" description="Methyltransferase type 11" evidence="4">
    <location>
        <begin position="47"/>
        <end position="141"/>
    </location>
</feature>
<dbReference type="Gene3D" id="3.40.50.150">
    <property type="entry name" value="Vaccinia Virus protein VP39"/>
    <property type="match status" value="1"/>
</dbReference>
<dbReference type="SUPFAM" id="SSF53335">
    <property type="entry name" value="S-adenosyl-L-methionine-dependent methyltransferases"/>
    <property type="match status" value="1"/>
</dbReference>
<gene>
    <name evidence="5" type="ORF">H9734_02390</name>
</gene>
<dbReference type="InterPro" id="IPR013216">
    <property type="entry name" value="Methyltransf_11"/>
</dbReference>
<evidence type="ECO:0000313" key="6">
    <source>
        <dbReference type="Proteomes" id="UP000886890"/>
    </source>
</evidence>
<dbReference type="Pfam" id="PF08241">
    <property type="entry name" value="Methyltransf_11"/>
    <property type="match status" value="1"/>
</dbReference>
<protein>
    <submittedName>
        <fullName evidence="5">Class I SAM-dependent methyltransferase</fullName>
    </submittedName>
</protein>
<dbReference type="Proteomes" id="UP000886890">
    <property type="component" value="Unassembled WGS sequence"/>
</dbReference>
<reference evidence="5" key="1">
    <citation type="journal article" date="2021" name="PeerJ">
        <title>Extensive microbial diversity within the chicken gut microbiome revealed by metagenomics and culture.</title>
        <authorList>
            <person name="Gilroy R."/>
            <person name="Ravi A."/>
            <person name="Getino M."/>
            <person name="Pursley I."/>
            <person name="Horton D.L."/>
            <person name="Alikhan N.F."/>
            <person name="Baker D."/>
            <person name="Gharbi K."/>
            <person name="Hall N."/>
            <person name="Watson M."/>
            <person name="Adriaenssens E.M."/>
            <person name="Foster-Nyarko E."/>
            <person name="Jarju S."/>
            <person name="Secka A."/>
            <person name="Antonio M."/>
            <person name="Oren A."/>
            <person name="Chaudhuri R.R."/>
            <person name="La Ragione R."/>
            <person name="Hildebrand F."/>
            <person name="Pallen M.J."/>
        </authorList>
    </citation>
    <scope>NUCLEOTIDE SEQUENCE</scope>
    <source>
        <strain evidence="5">CHK183-1962</strain>
    </source>
</reference>
<reference evidence="5" key="2">
    <citation type="submission" date="2021-04" db="EMBL/GenBank/DDBJ databases">
        <authorList>
            <person name="Gilroy R."/>
        </authorList>
    </citation>
    <scope>NUCLEOTIDE SEQUENCE</scope>
    <source>
        <strain evidence="5">CHK183-1962</strain>
    </source>
</reference>
<dbReference type="PANTHER" id="PTHR43464">
    <property type="entry name" value="METHYLTRANSFERASE"/>
    <property type="match status" value="1"/>
</dbReference>
<comment type="caution">
    <text evidence="5">The sequence shown here is derived from an EMBL/GenBank/DDBJ whole genome shotgun (WGS) entry which is preliminary data.</text>
</comment>
<evidence type="ECO:0000256" key="3">
    <source>
        <dbReference type="ARBA" id="ARBA00022691"/>
    </source>
</evidence>
<evidence type="ECO:0000256" key="2">
    <source>
        <dbReference type="ARBA" id="ARBA00022679"/>
    </source>
</evidence>
<sequence>MKENRYDDDVFFDKYSRMSRSVQGLSGAGEWRELEKLLPDFRGKRVLDLGCGYGWHCIYAAEHGARLVEGTDISHKMLAVAAEKCRMEQVHFIQCAMEDLEYEPECFDVVFSSLAFHYVADFGSLVEKIGRWLTPGGKFVFSVEHPVFTAEGSQEWIYDKDGKILYFPVDHYYYEGKRDAVFLGEHVVKYHRTMTTYVQTLLTRGFVLDALVEPQPPEDMMDLPGMKDEMRRPMMLLLAATKTSAGCGDCNS</sequence>
<evidence type="ECO:0000259" key="4">
    <source>
        <dbReference type="Pfam" id="PF08241"/>
    </source>
</evidence>
<dbReference type="CDD" id="cd02440">
    <property type="entry name" value="AdoMet_MTases"/>
    <property type="match status" value="1"/>
</dbReference>
<dbReference type="AlphaFoldDB" id="A0A9D1XBG7"/>
<evidence type="ECO:0000313" key="5">
    <source>
        <dbReference type="EMBL" id="HIX76434.1"/>
    </source>
</evidence>
<keyword evidence="3" id="KW-0949">S-adenosyl-L-methionine</keyword>
<accession>A0A9D1XBG7</accession>
<dbReference type="InterPro" id="IPR029063">
    <property type="entry name" value="SAM-dependent_MTases_sf"/>
</dbReference>
<dbReference type="EMBL" id="DXEK01000041">
    <property type="protein sequence ID" value="HIX76434.1"/>
    <property type="molecule type" value="Genomic_DNA"/>
</dbReference>
<organism evidence="5 6">
    <name type="scientific">Candidatus Fusicatenibacter merdavium</name>
    <dbReference type="NCBI Taxonomy" id="2838600"/>
    <lineage>
        <taxon>Bacteria</taxon>
        <taxon>Bacillati</taxon>
        <taxon>Bacillota</taxon>
        <taxon>Clostridia</taxon>
        <taxon>Lachnospirales</taxon>
        <taxon>Lachnospiraceae</taxon>
        <taxon>Fusicatenibacter</taxon>
    </lineage>
</organism>
<keyword evidence="1 5" id="KW-0489">Methyltransferase</keyword>
<dbReference type="GO" id="GO:0008757">
    <property type="term" value="F:S-adenosylmethionine-dependent methyltransferase activity"/>
    <property type="evidence" value="ECO:0007669"/>
    <property type="project" value="InterPro"/>
</dbReference>
<evidence type="ECO:0000256" key="1">
    <source>
        <dbReference type="ARBA" id="ARBA00022603"/>
    </source>
</evidence>
<name>A0A9D1XBG7_9FIRM</name>
<proteinExistence type="predicted"/>
<dbReference type="PANTHER" id="PTHR43464:SF19">
    <property type="entry name" value="UBIQUINONE BIOSYNTHESIS O-METHYLTRANSFERASE, MITOCHONDRIAL"/>
    <property type="match status" value="1"/>
</dbReference>
<dbReference type="GO" id="GO:0032259">
    <property type="term" value="P:methylation"/>
    <property type="evidence" value="ECO:0007669"/>
    <property type="project" value="UniProtKB-KW"/>
</dbReference>